<dbReference type="EMBL" id="WODC01000001">
    <property type="protein sequence ID" value="MUM76597.1"/>
    <property type="molecule type" value="Genomic_DNA"/>
</dbReference>
<evidence type="ECO:0000313" key="4">
    <source>
        <dbReference type="Proteomes" id="UP000461162"/>
    </source>
</evidence>
<evidence type="ECO:0000313" key="3">
    <source>
        <dbReference type="EMBL" id="MUM76597.1"/>
    </source>
</evidence>
<dbReference type="Proteomes" id="UP000461162">
    <property type="component" value="Unassembled WGS sequence"/>
</dbReference>
<dbReference type="Pfam" id="PF13432">
    <property type="entry name" value="TPR_16"/>
    <property type="match status" value="1"/>
</dbReference>
<protein>
    <submittedName>
        <fullName evidence="3">Tetratricopeptide repeat protein</fullName>
    </submittedName>
</protein>
<feature type="compositionally biased region" description="Low complexity" evidence="2">
    <location>
        <begin position="302"/>
        <end position="313"/>
    </location>
</feature>
<organism evidence="3 4">
    <name type="scientific">Pseudodesulfovibrio alkaliphilus</name>
    <dbReference type="NCBI Taxonomy" id="2661613"/>
    <lineage>
        <taxon>Bacteria</taxon>
        <taxon>Pseudomonadati</taxon>
        <taxon>Thermodesulfobacteriota</taxon>
        <taxon>Desulfovibrionia</taxon>
        <taxon>Desulfovibrionales</taxon>
        <taxon>Desulfovibrionaceae</taxon>
    </lineage>
</organism>
<dbReference type="RefSeq" id="WP_155932198.1">
    <property type="nucleotide sequence ID" value="NZ_WODC01000001.1"/>
</dbReference>
<evidence type="ECO:0000256" key="2">
    <source>
        <dbReference type="SAM" id="MobiDB-lite"/>
    </source>
</evidence>
<comment type="caution">
    <text evidence="3">The sequence shown here is derived from an EMBL/GenBank/DDBJ whole genome shotgun (WGS) entry which is preliminary data.</text>
</comment>
<sequence length="344" mass="38275">MHSLNESGTSVHLALAGKGGNIRCVFSSADEMRVGTGMTTRKHVSRIYWYVEQLSEDRFSLRRINSHHVPTGEERVIPLRELIEGYIPEVEFFEGNTVPAMELLQEYLDQGSEQREQGRLYSAQDSFGQALGMDEANVRALFNLGLIALSLHDQDKAREMMRELLKIKSTFSGRDQHLFNEFGIALRKAGMYDEAADYYAKGLEFVENDENLFYNLARVNYERGCWAECVEALGRSHALNPELTAARQLGELLVELANNDALREQYNKPPVPDDVAARLVAFIRSRTTAPAQPAIASGPNREALPAPAEVQPAAEEEQGANGCPEAGRVRTGSGAARDELKFDI</sequence>
<dbReference type="AlphaFoldDB" id="A0A7K1KKQ8"/>
<evidence type="ECO:0000256" key="1">
    <source>
        <dbReference type="PROSITE-ProRule" id="PRU00339"/>
    </source>
</evidence>
<dbReference type="InterPro" id="IPR011990">
    <property type="entry name" value="TPR-like_helical_dom_sf"/>
</dbReference>
<dbReference type="Gene3D" id="1.25.40.10">
    <property type="entry name" value="Tetratricopeptide repeat domain"/>
    <property type="match status" value="1"/>
</dbReference>
<feature type="repeat" description="TPR" evidence="1">
    <location>
        <begin position="176"/>
        <end position="209"/>
    </location>
</feature>
<dbReference type="PROSITE" id="PS50005">
    <property type="entry name" value="TPR"/>
    <property type="match status" value="1"/>
</dbReference>
<proteinExistence type="predicted"/>
<name>A0A7K1KKQ8_9BACT</name>
<keyword evidence="4" id="KW-1185">Reference proteome</keyword>
<accession>A0A7K1KKQ8</accession>
<dbReference type="InterPro" id="IPR019734">
    <property type="entry name" value="TPR_rpt"/>
</dbReference>
<reference evidence="3 4" key="1">
    <citation type="submission" date="2019-11" db="EMBL/GenBank/DDBJ databases">
        <title>Pseudodesulfovibrio alkaliphilus, sp. nov., an alkaliphilic sulfate-reducing bacteria from mud volcano of Taman peninsula, Russia.</title>
        <authorList>
            <person name="Frolova A."/>
            <person name="Merkel A.Y."/>
            <person name="Slobodkin A.I."/>
        </authorList>
    </citation>
    <scope>NUCLEOTIDE SEQUENCE [LARGE SCALE GENOMIC DNA]</scope>
    <source>
        <strain evidence="3 4">F-1</strain>
    </source>
</reference>
<feature type="region of interest" description="Disordered" evidence="2">
    <location>
        <begin position="291"/>
        <end position="344"/>
    </location>
</feature>
<dbReference type="SMART" id="SM00028">
    <property type="entry name" value="TPR"/>
    <property type="match status" value="4"/>
</dbReference>
<gene>
    <name evidence="3" type="ORF">GKC30_02990</name>
</gene>
<dbReference type="SUPFAM" id="SSF48452">
    <property type="entry name" value="TPR-like"/>
    <property type="match status" value="1"/>
</dbReference>
<keyword evidence="1" id="KW-0802">TPR repeat</keyword>